<reference evidence="1" key="1">
    <citation type="journal article" date="2023" name="Insect Mol. Biol.">
        <title>Genome sequencing provides insights into the evolution of gene families encoding plant cell wall-degrading enzymes in longhorned beetles.</title>
        <authorList>
            <person name="Shin N.R."/>
            <person name="Okamura Y."/>
            <person name="Kirsch R."/>
            <person name="Pauchet Y."/>
        </authorList>
    </citation>
    <scope>NUCLEOTIDE SEQUENCE</scope>
    <source>
        <strain evidence="1">MMC_N1</strain>
    </source>
</reference>
<dbReference type="PANTHER" id="PTHR47326:SF1">
    <property type="entry name" value="HTH PSQ-TYPE DOMAIN-CONTAINING PROTEIN"/>
    <property type="match status" value="1"/>
</dbReference>
<organism evidence="1 2">
    <name type="scientific">Molorchus minor</name>
    <dbReference type="NCBI Taxonomy" id="1323400"/>
    <lineage>
        <taxon>Eukaryota</taxon>
        <taxon>Metazoa</taxon>
        <taxon>Ecdysozoa</taxon>
        <taxon>Arthropoda</taxon>
        <taxon>Hexapoda</taxon>
        <taxon>Insecta</taxon>
        <taxon>Pterygota</taxon>
        <taxon>Neoptera</taxon>
        <taxon>Endopterygota</taxon>
        <taxon>Coleoptera</taxon>
        <taxon>Polyphaga</taxon>
        <taxon>Cucujiformia</taxon>
        <taxon>Chrysomeloidea</taxon>
        <taxon>Cerambycidae</taxon>
        <taxon>Lamiinae</taxon>
        <taxon>Monochamini</taxon>
        <taxon>Molorchus</taxon>
    </lineage>
</organism>
<dbReference type="Gene3D" id="1.10.10.10">
    <property type="entry name" value="Winged helix-like DNA-binding domain superfamily/Winged helix DNA-binding domain"/>
    <property type="match status" value="1"/>
</dbReference>
<dbReference type="EMBL" id="JAPWTJ010002091">
    <property type="protein sequence ID" value="KAJ8967976.1"/>
    <property type="molecule type" value="Genomic_DNA"/>
</dbReference>
<evidence type="ECO:0000313" key="2">
    <source>
        <dbReference type="Proteomes" id="UP001162164"/>
    </source>
</evidence>
<dbReference type="PANTHER" id="PTHR47326">
    <property type="entry name" value="TRANSPOSABLE ELEMENT TC3 TRANSPOSASE-LIKE PROTEIN"/>
    <property type="match status" value="1"/>
</dbReference>
<protein>
    <recommendedName>
        <fullName evidence="3">Transposase</fullName>
    </recommendedName>
</protein>
<dbReference type="Pfam" id="PF13412">
    <property type="entry name" value="HTH_24"/>
    <property type="match status" value="1"/>
</dbReference>
<evidence type="ECO:0008006" key="3">
    <source>
        <dbReference type="Google" id="ProtNLM"/>
    </source>
</evidence>
<proteinExistence type="predicted"/>
<evidence type="ECO:0000313" key="1">
    <source>
        <dbReference type="EMBL" id="KAJ8967976.1"/>
    </source>
</evidence>
<dbReference type="InterPro" id="IPR036388">
    <property type="entry name" value="WH-like_DNA-bd_sf"/>
</dbReference>
<dbReference type="Proteomes" id="UP001162164">
    <property type="component" value="Unassembled WGS sequence"/>
</dbReference>
<accession>A0ABQ9IX59</accession>
<sequence>MVWLWLTYLKPKDYTELSFLTVRRLPDLRTFTNCHCHLHEYGKFETVTKNAGRSRDIRNPVTKEQILNLIDENPRLGTRQISNNLGVSQSTMWRVLYEFRLYPYHVQHVQGLPSQEFT</sequence>
<name>A0ABQ9IX59_9CUCU</name>
<gene>
    <name evidence="1" type="ORF">NQ317_000800</name>
</gene>
<comment type="caution">
    <text evidence="1">The sequence shown here is derived from an EMBL/GenBank/DDBJ whole genome shotgun (WGS) entry which is preliminary data.</text>
</comment>
<keyword evidence="2" id="KW-1185">Reference proteome</keyword>